<name>A0ABM3CDR4_SALSA</name>
<evidence type="ECO:0000256" key="3">
    <source>
        <dbReference type="SAM" id="MobiDB-lite"/>
    </source>
</evidence>
<dbReference type="SUPFAM" id="SSF56399">
    <property type="entry name" value="ADP-ribosylation"/>
    <property type="match status" value="1"/>
</dbReference>
<dbReference type="Gene3D" id="3.90.228.10">
    <property type="match status" value="1"/>
</dbReference>
<keyword evidence="2" id="KW-0862">Zinc</keyword>
<gene>
    <name evidence="7" type="primary">LOC106561340</name>
</gene>
<dbReference type="PROSITE" id="PS50103">
    <property type="entry name" value="ZF_C3H1"/>
    <property type="match status" value="1"/>
</dbReference>
<keyword evidence="2" id="KW-0479">Metal-binding</keyword>
<feature type="domain" description="C3H1-type" evidence="4">
    <location>
        <begin position="1"/>
        <end position="24"/>
    </location>
</feature>
<feature type="domain" description="PARP catalytic" evidence="5">
    <location>
        <begin position="159"/>
        <end position="371"/>
    </location>
</feature>
<evidence type="ECO:0000259" key="5">
    <source>
        <dbReference type="PROSITE" id="PS51059"/>
    </source>
</evidence>
<dbReference type="PANTHER" id="PTHR45740">
    <property type="entry name" value="POLY [ADP-RIBOSE] POLYMERASE"/>
    <property type="match status" value="1"/>
</dbReference>
<dbReference type="GeneID" id="106561340"/>
<organism evidence="6 7">
    <name type="scientific">Salmo salar</name>
    <name type="common">Atlantic salmon</name>
    <dbReference type="NCBI Taxonomy" id="8030"/>
    <lineage>
        <taxon>Eukaryota</taxon>
        <taxon>Metazoa</taxon>
        <taxon>Chordata</taxon>
        <taxon>Craniata</taxon>
        <taxon>Vertebrata</taxon>
        <taxon>Euteleostomi</taxon>
        <taxon>Actinopterygii</taxon>
        <taxon>Neopterygii</taxon>
        <taxon>Teleostei</taxon>
        <taxon>Protacanthopterygii</taxon>
        <taxon>Salmoniformes</taxon>
        <taxon>Salmonidae</taxon>
        <taxon>Salmoninae</taxon>
        <taxon>Salmo</taxon>
    </lineage>
</organism>
<evidence type="ECO:0000256" key="2">
    <source>
        <dbReference type="PROSITE-ProRule" id="PRU00723"/>
    </source>
</evidence>
<evidence type="ECO:0000256" key="1">
    <source>
        <dbReference type="ARBA" id="ARBA00024347"/>
    </source>
</evidence>
<accession>A0ABM3CDR4</accession>
<proteinExistence type="inferred from homology"/>
<evidence type="ECO:0000259" key="4">
    <source>
        <dbReference type="PROSITE" id="PS50103"/>
    </source>
</evidence>
<comment type="similarity">
    <text evidence="1">Belongs to the ARTD/PARP family.</text>
</comment>
<reference evidence="7" key="1">
    <citation type="submission" date="2025-08" db="UniProtKB">
        <authorList>
            <consortium name="RefSeq"/>
        </authorList>
    </citation>
    <scope>IDENTIFICATION</scope>
</reference>
<protein>
    <submittedName>
        <fullName evidence="7">Protein mono-ADP-ribosyltransferase TIPARP</fullName>
    </submittedName>
</protein>
<dbReference type="Proteomes" id="UP001652741">
    <property type="component" value="Chromosome ssa10"/>
</dbReference>
<dbReference type="Pfam" id="PF00644">
    <property type="entry name" value="PARP"/>
    <property type="match status" value="1"/>
</dbReference>
<feature type="region of interest" description="Disordered" evidence="3">
    <location>
        <begin position="161"/>
        <end position="200"/>
    </location>
</feature>
<evidence type="ECO:0000313" key="7">
    <source>
        <dbReference type="RefSeq" id="XP_045544700.1"/>
    </source>
</evidence>
<keyword evidence="6" id="KW-1185">Reference proteome</keyword>
<dbReference type="PROSITE" id="PS51059">
    <property type="entry name" value="PARP_CATALYTIC"/>
    <property type="match status" value="1"/>
</dbReference>
<dbReference type="InterPro" id="IPR000571">
    <property type="entry name" value="Znf_CCCH"/>
</dbReference>
<keyword evidence="2" id="KW-0863">Zinc-finger</keyword>
<feature type="zinc finger region" description="C3H1-type" evidence="2">
    <location>
        <begin position="1"/>
        <end position="24"/>
    </location>
</feature>
<dbReference type="PANTHER" id="PTHR45740:SF6">
    <property type="entry name" value="PROTEIN MONO-ADP-RIBOSYLTRANSFERASE PARP12"/>
    <property type="match status" value="1"/>
</dbReference>
<dbReference type="InterPro" id="IPR051712">
    <property type="entry name" value="ARTD-AVP"/>
</dbReference>
<dbReference type="RefSeq" id="XP_045544700.1">
    <property type="nucleotide sequence ID" value="XM_045688744.1"/>
</dbReference>
<sequence length="371" mass="43081">MICDHFLLGYCPKSERCHLYHTQYPFHWQLKRTDTPDWVSLEPSSQLKAERWFCDPDKERVYLTHGTLKDQLCLNFVLLMVENSTVYSQENLELMLDCLSKGQDSCWLGKDWACVNLKMLTEKNFITDSTHRIRSRPTFRSPDSLRQHLRYKHAVKFQLPVPTNVDPESREPPVHAGGSSWDSGLQDGSRPVPQNHAREPAQITSLQQVQNTFQWDKYRMQKKHMEDTQDSCSLVLQRHLFHGTCESTAMDICRQNFDPRMAKPTSHYGRGVYFACEAFRFRLYSIRGPGGDFTDCGFMFLAKVLVGKACVGKMYFVRPPRLPNPTKSGRHHYDSCADQKHPTIFVVFDSSQCYPYYLIKYKVLANNRSAV</sequence>
<dbReference type="InterPro" id="IPR012317">
    <property type="entry name" value="Poly(ADP-ribose)pol_cat_dom"/>
</dbReference>
<evidence type="ECO:0000313" key="6">
    <source>
        <dbReference type="Proteomes" id="UP001652741"/>
    </source>
</evidence>